<dbReference type="Proteomes" id="UP000228621">
    <property type="component" value="Unassembled WGS sequence"/>
</dbReference>
<evidence type="ECO:0000256" key="2">
    <source>
        <dbReference type="ARBA" id="ARBA00000711"/>
    </source>
</evidence>
<dbReference type="PANTHER" id="PTHR34848:SF1">
    <property type="entry name" value="BIFUNCTIONAL ADENOSYLCOBALAMIN BIOSYNTHESIS PROTEIN COBU"/>
    <property type="match status" value="1"/>
</dbReference>
<dbReference type="UniPathway" id="UPA00148">
    <property type="reaction ID" value="UER00236"/>
</dbReference>
<evidence type="ECO:0000256" key="13">
    <source>
        <dbReference type="ARBA" id="ARBA00023134"/>
    </source>
</evidence>
<evidence type="ECO:0000256" key="1">
    <source>
        <dbReference type="ARBA" id="ARBA00000312"/>
    </source>
</evidence>
<evidence type="ECO:0000256" key="3">
    <source>
        <dbReference type="ARBA" id="ARBA00001522"/>
    </source>
</evidence>
<dbReference type="EMBL" id="NKHF01000041">
    <property type="protein sequence ID" value="PCK32027.1"/>
    <property type="molecule type" value="Genomic_DNA"/>
</dbReference>
<evidence type="ECO:0000256" key="16">
    <source>
        <dbReference type="PIRSR" id="PIRSR006135-2"/>
    </source>
</evidence>
<dbReference type="GO" id="GO:0009236">
    <property type="term" value="P:cobalamin biosynthetic process"/>
    <property type="evidence" value="ECO:0007669"/>
    <property type="project" value="UniProtKB-UniRule"/>
</dbReference>
<name>A0A2A5JRL9_PSEO7</name>
<dbReference type="PANTHER" id="PTHR34848">
    <property type="match status" value="1"/>
</dbReference>
<dbReference type="EC" id="2.7.7.62" evidence="14"/>
<comment type="caution">
    <text evidence="17">The sequence shown here is derived from an EMBL/GenBank/DDBJ whole genome shotgun (WGS) entry which is preliminary data.</text>
</comment>
<evidence type="ECO:0000256" key="12">
    <source>
        <dbReference type="ARBA" id="ARBA00022840"/>
    </source>
</evidence>
<proteinExistence type="inferred from homology"/>
<feature type="binding site" evidence="16">
    <location>
        <begin position="9"/>
        <end position="16"/>
    </location>
    <ligand>
        <name>GTP</name>
        <dbReference type="ChEBI" id="CHEBI:37565"/>
    </ligand>
</feature>
<dbReference type="RefSeq" id="WP_099641816.1">
    <property type="nucleotide sequence ID" value="NZ_NKHF01000041.1"/>
</dbReference>
<dbReference type="GO" id="GO:0005524">
    <property type="term" value="F:ATP binding"/>
    <property type="evidence" value="ECO:0007669"/>
    <property type="project" value="UniProtKB-UniRule"/>
</dbReference>
<accession>A0A2A5JRL9</accession>
<feature type="active site" description="GMP-histidine intermediate" evidence="15">
    <location>
        <position position="55"/>
    </location>
</feature>
<dbReference type="CDD" id="cd00544">
    <property type="entry name" value="CobU"/>
    <property type="match status" value="1"/>
</dbReference>
<comment type="catalytic activity">
    <reaction evidence="2 14">
        <text>adenosylcob(III)inamide phosphate + GTP + H(+) = adenosylcob(III)inamide-GDP + diphosphate</text>
        <dbReference type="Rhea" id="RHEA:22712"/>
        <dbReference type="ChEBI" id="CHEBI:15378"/>
        <dbReference type="ChEBI" id="CHEBI:33019"/>
        <dbReference type="ChEBI" id="CHEBI:37565"/>
        <dbReference type="ChEBI" id="CHEBI:58502"/>
        <dbReference type="ChEBI" id="CHEBI:60487"/>
        <dbReference type="EC" id="2.7.7.62"/>
    </reaction>
</comment>
<keyword evidence="10 14" id="KW-0547">Nucleotide-binding</keyword>
<keyword evidence="12 14" id="KW-0067">ATP-binding</keyword>
<evidence type="ECO:0000256" key="10">
    <source>
        <dbReference type="ARBA" id="ARBA00022741"/>
    </source>
</evidence>
<comment type="similarity">
    <text evidence="7 14">Belongs to the CobU/CobP family.</text>
</comment>
<evidence type="ECO:0000313" key="17">
    <source>
        <dbReference type="EMBL" id="PCK32027.1"/>
    </source>
</evidence>
<evidence type="ECO:0000313" key="18">
    <source>
        <dbReference type="Proteomes" id="UP000228621"/>
    </source>
</evidence>
<evidence type="ECO:0000256" key="8">
    <source>
        <dbReference type="ARBA" id="ARBA00022573"/>
    </source>
</evidence>
<dbReference type="GO" id="GO:0005525">
    <property type="term" value="F:GTP binding"/>
    <property type="evidence" value="ECO:0007669"/>
    <property type="project" value="UniProtKB-UniRule"/>
</dbReference>
<dbReference type="GO" id="GO:0008820">
    <property type="term" value="F:cobinamide phosphate guanylyltransferase activity"/>
    <property type="evidence" value="ECO:0007669"/>
    <property type="project" value="UniProtKB-UniRule"/>
</dbReference>
<comment type="catalytic activity">
    <reaction evidence="3">
        <text>adenosylcob(III)inamide + GTP = adenosylcob(III)inamide phosphate + GDP + H(+)</text>
        <dbReference type="Rhea" id="RHEA:15765"/>
        <dbReference type="ChEBI" id="CHEBI:2480"/>
        <dbReference type="ChEBI" id="CHEBI:15378"/>
        <dbReference type="ChEBI" id="CHEBI:37565"/>
        <dbReference type="ChEBI" id="CHEBI:58189"/>
        <dbReference type="ChEBI" id="CHEBI:58502"/>
        <dbReference type="EC" id="2.7.1.156"/>
    </reaction>
</comment>
<keyword evidence="9 14" id="KW-0808">Transferase</keyword>
<comment type="function">
    <text evidence="4 14">Catalyzes ATP-dependent phosphorylation of adenosylcobinamide and addition of GMP to adenosylcobinamide phosphate.</text>
</comment>
<dbReference type="AlphaFoldDB" id="A0A2A5JRL9"/>
<keyword evidence="18" id="KW-1185">Reference proteome</keyword>
<dbReference type="InterPro" id="IPR003203">
    <property type="entry name" value="CobU/CobP"/>
</dbReference>
<keyword evidence="17" id="KW-0548">Nucleotidyltransferase</keyword>
<comment type="catalytic activity">
    <reaction evidence="1 14">
        <text>adenosylcob(III)inamide + ATP = adenosylcob(III)inamide phosphate + ADP + H(+)</text>
        <dbReference type="Rhea" id="RHEA:15769"/>
        <dbReference type="ChEBI" id="CHEBI:2480"/>
        <dbReference type="ChEBI" id="CHEBI:15378"/>
        <dbReference type="ChEBI" id="CHEBI:30616"/>
        <dbReference type="ChEBI" id="CHEBI:58502"/>
        <dbReference type="ChEBI" id="CHEBI:456216"/>
        <dbReference type="EC" id="2.7.1.156"/>
    </reaction>
</comment>
<evidence type="ECO:0000256" key="6">
    <source>
        <dbReference type="ARBA" id="ARBA00005159"/>
    </source>
</evidence>
<reference evidence="18" key="1">
    <citation type="journal article" date="2019" name="Genome Announc.">
        <title>Draft Genome Sequence of Pseudoalteromonas piscicida Strain 36Y ROTHPW, an Hypersaline Seawater Isolate from the South Coast of Sonora, Mexico.</title>
        <authorList>
            <person name="Sanchez-Diaz R."/>
            <person name="Molina-Garza Z.J."/>
            <person name="Cruz-Suarez L.E."/>
            <person name="Selvin J."/>
            <person name="Kiran G.S."/>
            <person name="Ibarra-Gamez J.C."/>
            <person name="Gomez-Gil B."/>
            <person name="Galaviz-Silva L."/>
        </authorList>
    </citation>
    <scope>NUCLEOTIDE SEQUENCE [LARGE SCALE GENOMIC DNA]</scope>
    <source>
        <strain evidence="18">36Y_RITHPW</strain>
    </source>
</reference>
<gene>
    <name evidence="17" type="ORF">CEX98_09385</name>
</gene>
<organism evidence="17 18">
    <name type="scientific">Pseudoalteromonas piscicida</name>
    <dbReference type="NCBI Taxonomy" id="43662"/>
    <lineage>
        <taxon>Bacteria</taxon>
        <taxon>Pseudomonadati</taxon>
        <taxon>Pseudomonadota</taxon>
        <taxon>Gammaproteobacteria</taxon>
        <taxon>Alteromonadales</taxon>
        <taxon>Pseudoalteromonadaceae</taxon>
        <taxon>Pseudoalteromonas</taxon>
    </lineage>
</organism>
<evidence type="ECO:0000256" key="7">
    <source>
        <dbReference type="ARBA" id="ARBA00007490"/>
    </source>
</evidence>
<dbReference type="NCBIfam" id="NF004469">
    <property type="entry name" value="PRK05800.1"/>
    <property type="match status" value="1"/>
</dbReference>
<keyword evidence="8 14" id="KW-0169">Cobalamin biosynthesis</keyword>
<dbReference type="OrthoDB" id="9788370at2"/>
<feature type="binding site" evidence="16">
    <location>
        <begin position="39"/>
        <end position="41"/>
    </location>
    <ligand>
        <name>GTP</name>
        <dbReference type="ChEBI" id="CHEBI:37565"/>
    </ligand>
</feature>
<dbReference type="Gene3D" id="3.40.50.300">
    <property type="entry name" value="P-loop containing nucleotide triphosphate hydrolases"/>
    <property type="match status" value="1"/>
</dbReference>
<dbReference type="InterPro" id="IPR027417">
    <property type="entry name" value="P-loop_NTPase"/>
</dbReference>
<evidence type="ECO:0000256" key="11">
    <source>
        <dbReference type="ARBA" id="ARBA00022777"/>
    </source>
</evidence>
<protein>
    <recommendedName>
        <fullName evidence="14">Bifunctional adenosylcobalamin biosynthesis protein</fullName>
        <ecNumber evidence="14">2.7.1.156</ecNumber>
        <ecNumber evidence="14">2.7.7.62</ecNumber>
    </recommendedName>
</protein>
<dbReference type="GO" id="GO:0043752">
    <property type="term" value="F:adenosylcobinamide kinase activity"/>
    <property type="evidence" value="ECO:0007669"/>
    <property type="project" value="UniProtKB-EC"/>
</dbReference>
<dbReference type="EC" id="2.7.1.156" evidence="14"/>
<feature type="binding site" evidence="16">
    <location>
        <position position="67"/>
    </location>
    <ligand>
        <name>GTP</name>
        <dbReference type="ChEBI" id="CHEBI:37565"/>
    </ligand>
</feature>
<evidence type="ECO:0000256" key="9">
    <source>
        <dbReference type="ARBA" id="ARBA00022679"/>
    </source>
</evidence>
<keyword evidence="11 14" id="KW-0418">Kinase</keyword>
<dbReference type="Pfam" id="PF02283">
    <property type="entry name" value="CobU"/>
    <property type="match status" value="1"/>
</dbReference>
<evidence type="ECO:0000256" key="15">
    <source>
        <dbReference type="PIRSR" id="PIRSR006135-1"/>
    </source>
</evidence>
<evidence type="ECO:0000256" key="4">
    <source>
        <dbReference type="ARBA" id="ARBA00003889"/>
    </source>
</evidence>
<comment type="pathway">
    <text evidence="6 14">Cofactor biosynthesis; adenosylcobalamin biosynthesis; adenosylcobalamin from cob(II)yrinate a,c-diamide: step 5/7.</text>
</comment>
<keyword evidence="13 14" id="KW-0342">GTP-binding</keyword>
<dbReference type="PIRSF" id="PIRSF006135">
    <property type="entry name" value="CobU"/>
    <property type="match status" value="1"/>
</dbReference>
<comment type="pathway">
    <text evidence="5 14">Cofactor biosynthesis; adenosylcobalamin biosynthesis; adenosylcobalamin from cob(II)yrinate a,c-diamide: step 6/7.</text>
</comment>
<sequence length="179" mass="19870">MAQIHLILGGARSGKSRFAEQCATGLLEQGQVKQLYYVATAKAQDSEMQSRIFAHQANRDRRWQLIEESWHIDKLIREANEQALLLVDCLTLWLSHGLCEQGKAAAIDKKAQLLSALENTKATVILVSNEVGHGIVPLGELSRDFVDESGWLHQDIARLADRVDFVIAGLPQCLKGENV</sequence>
<evidence type="ECO:0000256" key="5">
    <source>
        <dbReference type="ARBA" id="ARBA00004692"/>
    </source>
</evidence>
<evidence type="ECO:0000256" key="14">
    <source>
        <dbReference type="PIRNR" id="PIRNR006135"/>
    </source>
</evidence>
<dbReference type="SUPFAM" id="SSF52540">
    <property type="entry name" value="P-loop containing nucleoside triphosphate hydrolases"/>
    <property type="match status" value="1"/>
</dbReference>
<feature type="binding site" evidence="16">
    <location>
        <position position="88"/>
    </location>
    <ligand>
        <name>GTP</name>
        <dbReference type="ChEBI" id="CHEBI:37565"/>
    </ligand>
</feature>